<reference evidence="19 22" key="3">
    <citation type="submission" date="2020-10" db="EMBL/GenBank/DDBJ databases">
        <title>Ca. Dormibacterota MAGs.</title>
        <authorList>
            <person name="Montgomery K."/>
        </authorList>
    </citation>
    <scope>NUCLEOTIDE SEQUENCE [LARGE SCALE GENOMIC DNA]</scope>
    <source>
        <strain evidence="19">SC8812_S17_18</strain>
    </source>
</reference>
<dbReference type="GO" id="GO:0004765">
    <property type="term" value="F:shikimate kinase activity"/>
    <property type="evidence" value="ECO:0007669"/>
    <property type="project" value="UniProtKB-UniRule"/>
</dbReference>
<keyword evidence="12 16" id="KW-0057">Aromatic amino acid biosynthesis</keyword>
<keyword evidence="11" id="KW-0520">NAD</keyword>
<dbReference type="Gene3D" id="1.20.1090.10">
    <property type="entry name" value="Dehydroquinate synthase-like - alpha domain"/>
    <property type="match status" value="1"/>
</dbReference>
<comment type="caution">
    <text evidence="20">The sequence shown here is derived from an EMBL/GenBank/DDBJ whole genome shotgun (WGS) entry which is preliminary data.</text>
</comment>
<comment type="cofactor">
    <cofactor evidence="4">
        <name>Zn(2+)</name>
        <dbReference type="ChEBI" id="CHEBI:29105"/>
    </cofactor>
</comment>
<comment type="subcellular location">
    <subcellularLocation>
        <location evidence="16">Cytoplasm</location>
    </subcellularLocation>
</comment>
<dbReference type="RefSeq" id="WP_337311781.1">
    <property type="nucleotide sequence ID" value="NZ_JAEKNS010000097.1"/>
</dbReference>
<comment type="subunit">
    <text evidence="16">Monomer.</text>
</comment>
<dbReference type="Proteomes" id="UP000606991">
    <property type="component" value="Unassembled WGS sequence"/>
</dbReference>
<evidence type="ECO:0000256" key="1">
    <source>
        <dbReference type="ARBA" id="ARBA00001393"/>
    </source>
</evidence>
<keyword evidence="7 16" id="KW-0028">Amino-acid biosynthesis</keyword>
<dbReference type="CDD" id="cd08195">
    <property type="entry name" value="DHQS"/>
    <property type="match status" value="1"/>
</dbReference>
<dbReference type="InterPro" id="IPR056179">
    <property type="entry name" value="DHQS_C"/>
</dbReference>
<feature type="binding site" evidence="16">
    <location>
        <position position="36"/>
    </location>
    <ligand>
        <name>substrate</name>
    </ligand>
</feature>
<keyword evidence="16" id="KW-0808">Transferase</keyword>
<feature type="domain" description="3-dehydroquinate synthase N-terminal" evidence="17">
    <location>
        <begin position="233"/>
        <end position="345"/>
    </location>
</feature>
<feature type="binding site" evidence="16">
    <location>
        <position position="18"/>
    </location>
    <ligand>
        <name>Mg(2+)</name>
        <dbReference type="ChEBI" id="CHEBI:18420"/>
    </ligand>
</feature>
<dbReference type="PANTHER" id="PTHR43622">
    <property type="entry name" value="3-DEHYDROQUINATE SYNTHASE"/>
    <property type="match status" value="1"/>
</dbReference>
<evidence type="ECO:0000256" key="16">
    <source>
        <dbReference type="HAMAP-Rule" id="MF_00109"/>
    </source>
</evidence>
<feature type="binding site" evidence="16">
    <location>
        <position position="156"/>
    </location>
    <ligand>
        <name>ATP</name>
        <dbReference type="ChEBI" id="CHEBI:30616"/>
    </ligand>
</feature>
<dbReference type="InterPro" id="IPR050071">
    <property type="entry name" value="Dehydroquinate_synthase"/>
</dbReference>
<sequence>MTELGHVVLVGLPGCGKSTVAPLLAQRLGRAFFDTDADVEARLGMSCARVFAELGEPRFRAEERRSAEAALGSAQPLVIAAGGGLIAQHGAIDVLARRATVICLDAADAELVARVGAQAEGRPRLGDSPGTALPHLRAMRAGAHALAQLHVPTEGRIPEQVAEAIAMALTGAVRVGTARPYLVRVGTGILEDVAGHVPHGTRRVALVADEAVAAVAETVAVQLRRQGLSATVFAVRGGEHAKQWSTAGALLEQCSDAGLDRDDCIIAVGGGSVGDVAGLVAATYLRGIAWVVVPTTLLAMVDSAVGGKTAVNLHRGKNLAGVFWQPRAVLCDPDVLAGLGDRSFRSAFAEIVKSSMVGDGHLAEVVDRRLPAALGRDREALTELIRACCALKAEVVAGDERESGRRAILNYGHTVGHAVEALTGLGAGLDHGEAVAFGMRVAGALSVVEAACPAADVRHQDEILDACGLSQRPRLVAADIADQLGVDKKARGGVARWVLLRGRGEPVTGIVVEPDAVRTALSQALAA</sequence>
<dbReference type="InterPro" id="IPR016037">
    <property type="entry name" value="DHQ_synth_AroB"/>
</dbReference>
<evidence type="ECO:0000313" key="19">
    <source>
        <dbReference type="EMBL" id="MBJ7595035.1"/>
    </source>
</evidence>
<evidence type="ECO:0000313" key="21">
    <source>
        <dbReference type="Proteomes" id="UP000248724"/>
    </source>
</evidence>
<comment type="cofactor">
    <cofactor evidence="16">
        <name>Mg(2+)</name>
        <dbReference type="ChEBI" id="CHEBI:18420"/>
    </cofactor>
    <text evidence="16">Binds 1 Mg(2+) ion per subunit.</text>
</comment>
<comment type="function">
    <text evidence="16">Catalyzes the specific phosphorylation of the 3-hydroxyl group of shikimic acid using ATP as a cosubstrate.</text>
</comment>
<evidence type="ECO:0000256" key="9">
    <source>
        <dbReference type="ARBA" id="ARBA00022741"/>
    </source>
</evidence>
<name>A0A2W5Z7C1_9BACT</name>
<dbReference type="InterPro" id="IPR031322">
    <property type="entry name" value="Shikimate/glucono_kinase"/>
</dbReference>
<feature type="domain" description="3-dehydroquinate synthase C-terminal" evidence="18">
    <location>
        <begin position="348"/>
        <end position="489"/>
    </location>
</feature>
<evidence type="ECO:0000256" key="3">
    <source>
        <dbReference type="ARBA" id="ARBA00001941"/>
    </source>
</evidence>
<dbReference type="EMBL" id="JAEKNS010000097">
    <property type="protein sequence ID" value="MBJ7595035.1"/>
    <property type="molecule type" value="Genomic_DNA"/>
</dbReference>
<dbReference type="FunFam" id="3.40.50.1970:FF:000007">
    <property type="entry name" value="Pentafunctional AROM polypeptide"/>
    <property type="match status" value="1"/>
</dbReference>
<comment type="cofactor">
    <cofactor evidence="2">
        <name>NAD(+)</name>
        <dbReference type="ChEBI" id="CHEBI:57540"/>
    </cofactor>
</comment>
<dbReference type="EC" id="2.7.1.71" evidence="16"/>
<dbReference type="PRINTS" id="PR01100">
    <property type="entry name" value="SHIKIMTKNASE"/>
</dbReference>
<dbReference type="Pfam" id="PF01761">
    <property type="entry name" value="DHQ_synthase"/>
    <property type="match status" value="1"/>
</dbReference>
<dbReference type="UniPathway" id="UPA00053">
    <property type="reaction ID" value="UER00088"/>
</dbReference>
<comment type="catalytic activity">
    <reaction evidence="1">
        <text>7-phospho-2-dehydro-3-deoxy-D-arabino-heptonate = 3-dehydroquinate + phosphate</text>
        <dbReference type="Rhea" id="RHEA:21968"/>
        <dbReference type="ChEBI" id="CHEBI:32364"/>
        <dbReference type="ChEBI" id="CHEBI:43474"/>
        <dbReference type="ChEBI" id="CHEBI:58394"/>
        <dbReference type="EC" id="4.2.3.4"/>
    </reaction>
</comment>
<feature type="binding site" evidence="16">
    <location>
        <position position="140"/>
    </location>
    <ligand>
        <name>substrate</name>
    </ligand>
</feature>
<dbReference type="GO" id="GO:0005737">
    <property type="term" value="C:cytoplasm"/>
    <property type="evidence" value="ECO:0007669"/>
    <property type="project" value="UniProtKB-SubCell"/>
</dbReference>
<reference evidence="20" key="2">
    <citation type="submission" date="2018-05" db="EMBL/GenBank/DDBJ databases">
        <authorList>
            <person name="Ferrari B."/>
        </authorList>
    </citation>
    <scope>NUCLEOTIDE SEQUENCE</scope>
    <source>
        <strain evidence="20">RRmetagenome_bin12</strain>
    </source>
</reference>
<dbReference type="Pfam" id="PF01202">
    <property type="entry name" value="SKI"/>
    <property type="match status" value="1"/>
</dbReference>
<evidence type="ECO:0000259" key="18">
    <source>
        <dbReference type="Pfam" id="PF24621"/>
    </source>
</evidence>
<dbReference type="SUPFAM" id="SSF52540">
    <property type="entry name" value="P-loop containing nucleoside triphosphate hydrolases"/>
    <property type="match status" value="1"/>
</dbReference>
<feature type="binding site" evidence="16">
    <location>
        <position position="60"/>
    </location>
    <ligand>
        <name>substrate</name>
    </ligand>
</feature>
<dbReference type="GO" id="GO:0005524">
    <property type="term" value="F:ATP binding"/>
    <property type="evidence" value="ECO:0007669"/>
    <property type="project" value="UniProtKB-UniRule"/>
</dbReference>
<evidence type="ECO:0000256" key="5">
    <source>
        <dbReference type="ARBA" id="ARBA00004661"/>
    </source>
</evidence>
<dbReference type="AlphaFoldDB" id="A0A2W5Z7C1"/>
<keyword evidence="9 16" id="KW-0547">Nucleotide-binding</keyword>
<keyword evidence="16" id="KW-0460">Magnesium</keyword>
<dbReference type="GO" id="GO:0009423">
    <property type="term" value="P:chorismate biosynthetic process"/>
    <property type="evidence" value="ECO:0007669"/>
    <property type="project" value="UniProtKB-UniRule"/>
</dbReference>
<evidence type="ECO:0000256" key="2">
    <source>
        <dbReference type="ARBA" id="ARBA00001911"/>
    </source>
</evidence>
<keyword evidence="14" id="KW-0511">Multifunctional enzyme</keyword>
<dbReference type="InterPro" id="IPR027417">
    <property type="entry name" value="P-loop_NTPase"/>
</dbReference>
<dbReference type="HAMAP" id="MF_00109">
    <property type="entry name" value="Shikimate_kinase"/>
    <property type="match status" value="1"/>
</dbReference>
<evidence type="ECO:0000256" key="6">
    <source>
        <dbReference type="ARBA" id="ARBA00022490"/>
    </source>
</evidence>
<keyword evidence="15" id="KW-0170">Cobalt</keyword>
<evidence type="ECO:0000256" key="11">
    <source>
        <dbReference type="ARBA" id="ARBA00023027"/>
    </source>
</evidence>
<evidence type="ECO:0000256" key="8">
    <source>
        <dbReference type="ARBA" id="ARBA00022723"/>
    </source>
</evidence>
<evidence type="ECO:0000259" key="17">
    <source>
        <dbReference type="Pfam" id="PF01761"/>
    </source>
</evidence>
<comment type="pathway">
    <text evidence="16">Metabolic intermediate biosynthesis; chorismate biosynthesis; chorismate from D-erythrose 4-phosphate and phosphoenolpyruvate: step 5/7.</text>
</comment>
<dbReference type="CDD" id="cd00464">
    <property type="entry name" value="SK"/>
    <property type="match status" value="1"/>
</dbReference>
<dbReference type="GO" id="GO:0000287">
    <property type="term" value="F:magnesium ion binding"/>
    <property type="evidence" value="ECO:0007669"/>
    <property type="project" value="UniProtKB-UniRule"/>
</dbReference>
<comment type="pathway">
    <text evidence="5">Metabolic intermediate biosynthesis; chorismate biosynthesis; chorismate from D-erythrose 4-phosphate and phosphoenolpyruvate: step 2/7.</text>
</comment>
<evidence type="ECO:0000256" key="7">
    <source>
        <dbReference type="ARBA" id="ARBA00022605"/>
    </source>
</evidence>
<dbReference type="EMBL" id="QHBU01000119">
    <property type="protein sequence ID" value="PZR81239.1"/>
    <property type="molecule type" value="Genomic_DNA"/>
</dbReference>
<comment type="similarity">
    <text evidence="16">Belongs to the shikimate kinase family.</text>
</comment>
<evidence type="ECO:0000256" key="4">
    <source>
        <dbReference type="ARBA" id="ARBA00001947"/>
    </source>
</evidence>
<evidence type="ECO:0000313" key="22">
    <source>
        <dbReference type="Proteomes" id="UP000606991"/>
    </source>
</evidence>
<dbReference type="Gene3D" id="3.40.50.1970">
    <property type="match status" value="1"/>
</dbReference>
<proteinExistence type="inferred from homology"/>
<feature type="binding site" evidence="16">
    <location>
        <begin position="14"/>
        <end position="19"/>
    </location>
    <ligand>
        <name>ATP</name>
        <dbReference type="ChEBI" id="CHEBI:30616"/>
    </ligand>
</feature>
<evidence type="ECO:0000256" key="13">
    <source>
        <dbReference type="ARBA" id="ARBA00023239"/>
    </source>
</evidence>
<keyword evidence="6 16" id="KW-0963">Cytoplasm</keyword>
<dbReference type="InterPro" id="IPR030960">
    <property type="entry name" value="DHQS/DOIS_N"/>
</dbReference>
<keyword evidence="10" id="KW-0862">Zinc</keyword>
<dbReference type="GO" id="GO:0009073">
    <property type="term" value="P:aromatic amino acid family biosynthetic process"/>
    <property type="evidence" value="ECO:0007669"/>
    <property type="project" value="UniProtKB-KW"/>
</dbReference>
<protein>
    <recommendedName>
        <fullName evidence="16">Shikimate kinase</fullName>
        <shortName evidence="16">SK</shortName>
        <ecNumber evidence="16">2.7.1.71</ecNumber>
    </recommendedName>
</protein>
<evidence type="ECO:0000256" key="10">
    <source>
        <dbReference type="ARBA" id="ARBA00022833"/>
    </source>
</evidence>
<organism evidence="20 21">
    <name type="scientific">Candidatus Aeolococcus gillhamiae</name>
    <dbReference type="NCBI Taxonomy" id="3127015"/>
    <lineage>
        <taxon>Bacteria</taxon>
        <taxon>Bacillati</taxon>
        <taxon>Candidatus Dormiibacterota</taxon>
        <taxon>Candidatus Dormibacteria</taxon>
        <taxon>Candidatus Aeolococcales</taxon>
        <taxon>Candidatus Aeolococcaceae</taxon>
        <taxon>Candidatus Aeolococcus</taxon>
    </lineage>
</organism>
<evidence type="ECO:0000256" key="15">
    <source>
        <dbReference type="ARBA" id="ARBA00023285"/>
    </source>
</evidence>
<dbReference type="Proteomes" id="UP000248724">
    <property type="component" value="Unassembled WGS sequence"/>
</dbReference>
<comment type="catalytic activity">
    <reaction evidence="16">
        <text>shikimate + ATP = 3-phosphoshikimate + ADP + H(+)</text>
        <dbReference type="Rhea" id="RHEA:13121"/>
        <dbReference type="ChEBI" id="CHEBI:15378"/>
        <dbReference type="ChEBI" id="CHEBI:30616"/>
        <dbReference type="ChEBI" id="CHEBI:36208"/>
        <dbReference type="ChEBI" id="CHEBI:145989"/>
        <dbReference type="ChEBI" id="CHEBI:456216"/>
        <dbReference type="EC" id="2.7.1.71"/>
    </reaction>
</comment>
<keyword evidence="8 16" id="KW-0479">Metal-binding</keyword>
<dbReference type="NCBIfam" id="TIGR01357">
    <property type="entry name" value="aroB"/>
    <property type="match status" value="1"/>
</dbReference>
<dbReference type="Pfam" id="PF24621">
    <property type="entry name" value="DHQS_C"/>
    <property type="match status" value="1"/>
</dbReference>
<keyword evidence="16" id="KW-0418">Kinase</keyword>
<feature type="binding site" evidence="16">
    <location>
        <position position="83"/>
    </location>
    <ligand>
        <name>substrate</name>
    </ligand>
</feature>
<keyword evidence="13 19" id="KW-0456">Lyase</keyword>
<dbReference type="Gene3D" id="3.40.50.300">
    <property type="entry name" value="P-loop containing nucleotide triphosphate hydrolases"/>
    <property type="match status" value="1"/>
</dbReference>
<reference evidence="20 21" key="1">
    <citation type="journal article" date="2017" name="Nature">
        <title>Atmospheric trace gases support primary production in Antarctic desert surface soil.</title>
        <authorList>
            <person name="Ji M."/>
            <person name="Greening C."/>
            <person name="Vanwonterghem I."/>
            <person name="Carere C.R."/>
            <person name="Bay S.K."/>
            <person name="Steen J.A."/>
            <person name="Montgomery K."/>
            <person name="Lines T."/>
            <person name="Beardall J."/>
            <person name="van Dorst J."/>
            <person name="Snape I."/>
            <person name="Stott M.B."/>
            <person name="Hugenholtz P."/>
            <person name="Ferrari B.C."/>
        </authorList>
    </citation>
    <scope>NUCLEOTIDE SEQUENCE [LARGE SCALE GENOMIC DNA]</scope>
    <source>
        <strain evidence="20">RRmetagenome_bin12</strain>
    </source>
</reference>
<gene>
    <name evidence="20" type="primary">aroB</name>
    <name evidence="16" type="synonym">aroK</name>
    <name evidence="20" type="ORF">DLM65_06445</name>
    <name evidence="19" type="ORF">JF886_09285</name>
</gene>
<evidence type="ECO:0000313" key="20">
    <source>
        <dbReference type="EMBL" id="PZR81239.1"/>
    </source>
</evidence>
<keyword evidence="16" id="KW-0067">ATP-binding</keyword>
<accession>A0A934K3B5</accession>
<dbReference type="GO" id="GO:0008652">
    <property type="term" value="P:amino acid biosynthetic process"/>
    <property type="evidence" value="ECO:0007669"/>
    <property type="project" value="UniProtKB-KW"/>
</dbReference>
<dbReference type="PANTHER" id="PTHR43622:SF7">
    <property type="entry name" value="3-DEHYDROQUINATE SYNTHASE, CHLOROPLASTIC"/>
    <property type="match status" value="1"/>
</dbReference>
<feature type="binding site" evidence="16">
    <location>
        <position position="122"/>
    </location>
    <ligand>
        <name>ATP</name>
        <dbReference type="ChEBI" id="CHEBI:30616"/>
    </ligand>
</feature>
<dbReference type="GO" id="GO:0003856">
    <property type="term" value="F:3-dehydroquinate synthase activity"/>
    <property type="evidence" value="ECO:0007669"/>
    <property type="project" value="UniProtKB-UniRule"/>
</dbReference>
<evidence type="ECO:0000256" key="12">
    <source>
        <dbReference type="ARBA" id="ARBA00023141"/>
    </source>
</evidence>
<dbReference type="SUPFAM" id="SSF56796">
    <property type="entry name" value="Dehydroquinate synthase-like"/>
    <property type="match status" value="1"/>
</dbReference>
<accession>A0A2W5Z7C1</accession>
<evidence type="ECO:0000256" key="14">
    <source>
        <dbReference type="ARBA" id="ARBA00023268"/>
    </source>
</evidence>
<comment type="cofactor">
    <cofactor evidence="3">
        <name>Co(2+)</name>
        <dbReference type="ChEBI" id="CHEBI:48828"/>
    </cofactor>
</comment>
<dbReference type="InterPro" id="IPR000623">
    <property type="entry name" value="Shikimate_kinase/TSH1"/>
</dbReference>